<proteinExistence type="predicted"/>
<dbReference type="PANTHER" id="PTHR33820:SF4">
    <property type="entry name" value="COILED-COIL DOMAIN-CONTAINING PROTEIN 17"/>
    <property type="match status" value="1"/>
</dbReference>
<dbReference type="Proteomes" id="UP000031443">
    <property type="component" value="Unassembled WGS sequence"/>
</dbReference>
<gene>
    <name evidence="2" type="ORF">UY3_08779</name>
</gene>
<dbReference type="AlphaFoldDB" id="M7BES5"/>
<evidence type="ECO:0000313" key="2">
    <source>
        <dbReference type="EMBL" id="EMP34085.1"/>
    </source>
</evidence>
<dbReference type="PANTHER" id="PTHR33820">
    <property type="entry name" value="COILED-COIL DOMAIN-CONTAINING PROTEIN 17"/>
    <property type="match status" value="1"/>
</dbReference>
<keyword evidence="3" id="KW-1185">Reference proteome</keyword>
<dbReference type="EMBL" id="KB534131">
    <property type="protein sequence ID" value="EMP34085.1"/>
    <property type="molecule type" value="Genomic_DNA"/>
</dbReference>
<protein>
    <submittedName>
        <fullName evidence="2">Coiled-coil domain-containing protein 17</fullName>
    </submittedName>
</protein>
<reference evidence="3" key="1">
    <citation type="journal article" date="2013" name="Nat. Genet.">
        <title>The draft genomes of soft-shell turtle and green sea turtle yield insights into the development and evolution of the turtle-specific body plan.</title>
        <authorList>
            <person name="Wang Z."/>
            <person name="Pascual-Anaya J."/>
            <person name="Zadissa A."/>
            <person name="Li W."/>
            <person name="Niimura Y."/>
            <person name="Huang Z."/>
            <person name="Li C."/>
            <person name="White S."/>
            <person name="Xiong Z."/>
            <person name="Fang D."/>
            <person name="Wang B."/>
            <person name="Ming Y."/>
            <person name="Chen Y."/>
            <person name="Zheng Y."/>
            <person name="Kuraku S."/>
            <person name="Pignatelli M."/>
            <person name="Herrero J."/>
            <person name="Beal K."/>
            <person name="Nozawa M."/>
            <person name="Li Q."/>
            <person name="Wang J."/>
            <person name="Zhang H."/>
            <person name="Yu L."/>
            <person name="Shigenobu S."/>
            <person name="Wang J."/>
            <person name="Liu J."/>
            <person name="Flicek P."/>
            <person name="Searle S."/>
            <person name="Wang J."/>
            <person name="Kuratani S."/>
            <person name="Yin Y."/>
            <person name="Aken B."/>
            <person name="Zhang G."/>
            <person name="Irie N."/>
        </authorList>
    </citation>
    <scope>NUCLEOTIDE SEQUENCE [LARGE SCALE GENOMIC DNA]</scope>
</reference>
<dbReference type="eggNOG" id="ENOG502QR6M">
    <property type="taxonomic scope" value="Eukaryota"/>
</dbReference>
<evidence type="ECO:0000256" key="1">
    <source>
        <dbReference type="SAM" id="MobiDB-lite"/>
    </source>
</evidence>
<dbReference type="InterPro" id="IPR038800">
    <property type="entry name" value="CCDC17"/>
</dbReference>
<organism evidence="2 3">
    <name type="scientific">Chelonia mydas</name>
    <name type="common">Green sea-turtle</name>
    <name type="synonym">Chelonia agassizi</name>
    <dbReference type="NCBI Taxonomy" id="8469"/>
    <lineage>
        <taxon>Eukaryota</taxon>
        <taxon>Metazoa</taxon>
        <taxon>Chordata</taxon>
        <taxon>Craniata</taxon>
        <taxon>Vertebrata</taxon>
        <taxon>Euteleostomi</taxon>
        <taxon>Archelosauria</taxon>
        <taxon>Testudinata</taxon>
        <taxon>Testudines</taxon>
        <taxon>Cryptodira</taxon>
        <taxon>Durocryptodira</taxon>
        <taxon>Americhelydia</taxon>
        <taxon>Chelonioidea</taxon>
        <taxon>Cheloniidae</taxon>
        <taxon>Chelonia</taxon>
    </lineage>
</organism>
<accession>M7BES5</accession>
<evidence type="ECO:0000313" key="3">
    <source>
        <dbReference type="Proteomes" id="UP000031443"/>
    </source>
</evidence>
<sequence length="317" mass="34667">MTDVRIFSCPSCDMGFRSKHLLDKHVEKFCIGSQAAGDSFSLHARHQEQHGLQGRKMPRNTETPDHTERMGPQTHLSRHLLDPPDALGPAPYDPAAGFVIFYDFLLGLDPTFFQVCLVAGLYRNGQEMGKPTPLPVAYCQMGQSPPYVVDGQRGNRAILSTKQPVPRVRPSTSIALVMELQASGGFDAYGQEIQRLASRGWAKINLFDQLLQLISGRWKIPVRLLPVQPGLTTEQLNGIPQAGKTELYLRVVNARDADVQSMAEIDPGNASMYQYPPTVSGSPCAFDASTGLYSTLLSLEREANSCPEGSSPPTGVL</sequence>
<feature type="region of interest" description="Disordered" evidence="1">
    <location>
        <begin position="44"/>
        <end position="86"/>
    </location>
</feature>
<name>M7BES5_CHEMY</name>